<dbReference type="AlphaFoldDB" id="A0A8T2V7R1"/>
<gene>
    <name evidence="2" type="ORF">KP509_04G102800</name>
</gene>
<feature type="domain" description="AB hydrolase-1" evidence="1">
    <location>
        <begin position="131"/>
        <end position="365"/>
    </location>
</feature>
<sequence length="374" mass="41370">MEQASFAAKTLSSSSSSMLGLSKELITRRCRHPASDQLLQYSPGIGFLQAYPAIRATATFDYNNAASSIDLASPSAFPSFLPPEVRELRDPAARSFASRIRRLPVQTSLSKSPIMTSCVKPTFFSKDLPPVVLLHGFDSSCLEWKNTYPRLEKANIECWAFDILGWGFSHSETLSSVGVAAKREHLYEFWRSYIKRPMVLVGPSLGGAAAIDFTNAYPEAVFKLVLVNAQGYAKGTGNKARLPKFFAYAGVSLLKNVLLRTYASSLIHHNLPWTALIDQMHVGRLHCLMPGWSQTSVEFMLSGGYDVGSKVSKIDKETLVIWGEEDRIISKDVPERLKNDLQNVKLVFISSCGHLPHVDKADTVATLISEFCKT</sequence>
<evidence type="ECO:0000313" key="2">
    <source>
        <dbReference type="EMBL" id="KAH7440339.1"/>
    </source>
</evidence>
<reference evidence="2" key="1">
    <citation type="submission" date="2021-08" db="EMBL/GenBank/DDBJ databases">
        <title>WGS assembly of Ceratopteris richardii.</title>
        <authorList>
            <person name="Marchant D.B."/>
            <person name="Chen G."/>
            <person name="Jenkins J."/>
            <person name="Shu S."/>
            <person name="Leebens-Mack J."/>
            <person name="Grimwood J."/>
            <person name="Schmutz J."/>
            <person name="Soltis P."/>
            <person name="Soltis D."/>
            <person name="Chen Z.-H."/>
        </authorList>
    </citation>
    <scope>NUCLEOTIDE SEQUENCE</scope>
    <source>
        <strain evidence="2">Whitten #5841</strain>
        <tissue evidence="2">Leaf</tissue>
    </source>
</reference>
<organism evidence="2 3">
    <name type="scientific">Ceratopteris richardii</name>
    <name type="common">Triangle waterfern</name>
    <dbReference type="NCBI Taxonomy" id="49495"/>
    <lineage>
        <taxon>Eukaryota</taxon>
        <taxon>Viridiplantae</taxon>
        <taxon>Streptophyta</taxon>
        <taxon>Embryophyta</taxon>
        <taxon>Tracheophyta</taxon>
        <taxon>Polypodiopsida</taxon>
        <taxon>Polypodiidae</taxon>
        <taxon>Polypodiales</taxon>
        <taxon>Pteridineae</taxon>
        <taxon>Pteridaceae</taxon>
        <taxon>Parkerioideae</taxon>
        <taxon>Ceratopteris</taxon>
    </lineage>
</organism>
<dbReference type="OrthoDB" id="6431331at2759"/>
<accession>A0A8T2V7R1</accession>
<proteinExistence type="predicted"/>
<dbReference type="InterPro" id="IPR000073">
    <property type="entry name" value="AB_hydrolase_1"/>
</dbReference>
<dbReference type="Pfam" id="PF12697">
    <property type="entry name" value="Abhydrolase_6"/>
    <property type="match status" value="1"/>
</dbReference>
<evidence type="ECO:0000313" key="3">
    <source>
        <dbReference type="Proteomes" id="UP000825935"/>
    </source>
</evidence>
<protein>
    <recommendedName>
        <fullName evidence="1">AB hydrolase-1 domain-containing protein</fullName>
    </recommendedName>
</protein>
<dbReference type="Proteomes" id="UP000825935">
    <property type="component" value="Chromosome 4"/>
</dbReference>
<dbReference type="OMA" id="HKTLIIW"/>
<dbReference type="EMBL" id="CM035409">
    <property type="protein sequence ID" value="KAH7440339.1"/>
    <property type="molecule type" value="Genomic_DNA"/>
</dbReference>
<keyword evidence="3" id="KW-1185">Reference proteome</keyword>
<dbReference type="Gene3D" id="3.40.50.1820">
    <property type="entry name" value="alpha/beta hydrolase"/>
    <property type="match status" value="1"/>
</dbReference>
<name>A0A8T2V7R1_CERRI</name>
<evidence type="ECO:0000259" key="1">
    <source>
        <dbReference type="Pfam" id="PF12697"/>
    </source>
</evidence>
<dbReference type="InterPro" id="IPR029058">
    <property type="entry name" value="AB_hydrolase_fold"/>
</dbReference>
<dbReference type="PANTHER" id="PTHR43689:SF8">
    <property type="entry name" value="ALPHA_BETA-HYDROLASES SUPERFAMILY PROTEIN"/>
    <property type="match status" value="1"/>
</dbReference>
<dbReference type="PRINTS" id="PR00111">
    <property type="entry name" value="ABHYDROLASE"/>
</dbReference>
<comment type="caution">
    <text evidence="2">The sequence shown here is derived from an EMBL/GenBank/DDBJ whole genome shotgun (WGS) entry which is preliminary data.</text>
</comment>
<dbReference type="SUPFAM" id="SSF53474">
    <property type="entry name" value="alpha/beta-Hydrolases"/>
    <property type="match status" value="1"/>
</dbReference>
<dbReference type="PANTHER" id="PTHR43689">
    <property type="entry name" value="HYDROLASE"/>
    <property type="match status" value="1"/>
</dbReference>